<dbReference type="PROSITE" id="PS50090">
    <property type="entry name" value="MYB_LIKE"/>
    <property type="match status" value="2"/>
</dbReference>
<evidence type="ECO:0000259" key="4">
    <source>
        <dbReference type="PROSITE" id="PS50090"/>
    </source>
</evidence>
<feature type="domain" description="Myb-like" evidence="4">
    <location>
        <begin position="413"/>
        <end position="469"/>
    </location>
</feature>
<evidence type="ECO:0000256" key="3">
    <source>
        <dbReference type="ARBA" id="ARBA00023242"/>
    </source>
</evidence>
<evidence type="ECO:0000256" key="1">
    <source>
        <dbReference type="ARBA" id="ARBA00004123"/>
    </source>
</evidence>
<dbReference type="GO" id="GO:0000976">
    <property type="term" value="F:transcription cis-regulatory region binding"/>
    <property type="evidence" value="ECO:0007669"/>
    <property type="project" value="TreeGrafter"/>
</dbReference>
<dbReference type="PANTHER" id="PTHR46380:SF2">
    <property type="entry name" value="CYCLIN-D-BINDING MYB-LIKE TRANSCRIPTION FACTOR 1"/>
    <property type="match status" value="1"/>
</dbReference>
<comment type="caution">
    <text evidence="5">The sequence shown here is derived from an EMBL/GenBank/DDBJ whole genome shotgun (WGS) entry which is preliminary data.</text>
</comment>
<dbReference type="GO" id="GO:0003700">
    <property type="term" value="F:DNA-binding transcription factor activity"/>
    <property type="evidence" value="ECO:0007669"/>
    <property type="project" value="TreeGrafter"/>
</dbReference>
<dbReference type="Pfam" id="PF00249">
    <property type="entry name" value="Myb_DNA-binding"/>
    <property type="match status" value="1"/>
</dbReference>
<evidence type="ECO:0000256" key="2">
    <source>
        <dbReference type="ARBA" id="ARBA00023125"/>
    </source>
</evidence>
<dbReference type="SUPFAM" id="SSF46689">
    <property type="entry name" value="Homeodomain-like"/>
    <property type="match status" value="1"/>
</dbReference>
<gene>
    <name evidence="5" type="ORF">LPJ53_001081</name>
</gene>
<dbReference type="InterPro" id="IPR009057">
    <property type="entry name" value="Homeodomain-like_sf"/>
</dbReference>
<dbReference type="PANTHER" id="PTHR46380">
    <property type="entry name" value="CYCLIN-D-BINDING MYB-LIKE TRANSCRIPTION FACTOR 1"/>
    <property type="match status" value="1"/>
</dbReference>
<dbReference type="GO" id="GO:0005634">
    <property type="term" value="C:nucleus"/>
    <property type="evidence" value="ECO:0007669"/>
    <property type="project" value="UniProtKB-SubCell"/>
</dbReference>
<sequence>MAALLARFVRRGCEHWAMPRQSLVLRRHVSGAWGAAQQTEVKRLIDEAESSGVPGDWAAVRAHVLEVPMHHQMRWSDSEISRLTTHVDTTYLSHGLSVDWPAVGRLFERSSATCMAVYHTHKRPLAPVKPVRVEIPGLAQLVAKHSGDWDAVARAAGHPLAEVLGAALGQDALGERILADLPHLAFPGQWDAARRQKLREFMKHAGDQPAGDLIKMAAIYVGVAPTDCASAAAALDRQEQAACGVRMRATPWTDDETKLLCEARNAGHSWTQISAMLVGRSVSACSCRWRRLETSTPSSASTSSSISPSLSWTPEELAQLETMVEQSANVKAAERQFAHHRRADVRRQLARMRTRLSLRNLQQLARGHPDKLTEAVKEATGATSEEVDWRQVALAMQSTPGLCRKAYLDLCASRQKRSARWTENECEALRGAVEALGLGTPGFSWDVVARIVGDRRLPHQYAAKYANMMKRPS</sequence>
<dbReference type="Proteomes" id="UP001149813">
    <property type="component" value="Unassembled WGS sequence"/>
</dbReference>
<dbReference type="InterPro" id="IPR051651">
    <property type="entry name" value="DMTF1_DNA-bind_reg"/>
</dbReference>
<dbReference type="Gene3D" id="1.10.10.60">
    <property type="entry name" value="Homeodomain-like"/>
    <property type="match status" value="2"/>
</dbReference>
<accession>A0A9W7Y5P3</accession>
<protein>
    <recommendedName>
        <fullName evidence="4">Myb-like domain-containing protein</fullName>
    </recommendedName>
</protein>
<name>A0A9W7Y5P3_9FUNG</name>
<dbReference type="OrthoDB" id="10348665at2759"/>
<comment type="subcellular location">
    <subcellularLocation>
        <location evidence="1">Nucleus</location>
    </subcellularLocation>
</comment>
<proteinExistence type="predicted"/>
<keyword evidence="6" id="KW-1185">Reference proteome</keyword>
<dbReference type="EMBL" id="JANBOJ010000024">
    <property type="protein sequence ID" value="KAJ1724653.1"/>
    <property type="molecule type" value="Genomic_DNA"/>
</dbReference>
<reference evidence="5" key="1">
    <citation type="submission" date="2022-07" db="EMBL/GenBank/DDBJ databases">
        <title>Phylogenomic reconstructions and comparative analyses of Kickxellomycotina fungi.</title>
        <authorList>
            <person name="Reynolds N.K."/>
            <person name="Stajich J.E."/>
            <person name="Barry K."/>
            <person name="Grigoriev I.V."/>
            <person name="Crous P."/>
            <person name="Smith M.E."/>
        </authorList>
    </citation>
    <scope>NUCLEOTIDE SEQUENCE</scope>
    <source>
        <strain evidence="5">NBRC 32514</strain>
    </source>
</reference>
<organism evidence="5 6">
    <name type="scientific">Coemansia erecta</name>
    <dbReference type="NCBI Taxonomy" id="147472"/>
    <lineage>
        <taxon>Eukaryota</taxon>
        <taxon>Fungi</taxon>
        <taxon>Fungi incertae sedis</taxon>
        <taxon>Zoopagomycota</taxon>
        <taxon>Kickxellomycotina</taxon>
        <taxon>Kickxellomycetes</taxon>
        <taxon>Kickxellales</taxon>
        <taxon>Kickxellaceae</taxon>
        <taxon>Coemansia</taxon>
    </lineage>
</organism>
<dbReference type="InterPro" id="IPR001005">
    <property type="entry name" value="SANT/Myb"/>
</dbReference>
<dbReference type="CDD" id="cd00167">
    <property type="entry name" value="SANT"/>
    <property type="match status" value="1"/>
</dbReference>
<dbReference type="AlphaFoldDB" id="A0A9W7Y5P3"/>
<feature type="domain" description="Myb-like" evidence="4">
    <location>
        <begin position="244"/>
        <end position="293"/>
    </location>
</feature>
<dbReference type="SMART" id="SM00717">
    <property type="entry name" value="SANT"/>
    <property type="match status" value="2"/>
</dbReference>
<evidence type="ECO:0000313" key="6">
    <source>
        <dbReference type="Proteomes" id="UP001149813"/>
    </source>
</evidence>
<evidence type="ECO:0000313" key="5">
    <source>
        <dbReference type="EMBL" id="KAJ1724653.1"/>
    </source>
</evidence>
<keyword evidence="3" id="KW-0539">Nucleus</keyword>
<keyword evidence="2" id="KW-0238">DNA-binding</keyword>